<evidence type="ECO:0000259" key="1">
    <source>
        <dbReference type="Pfam" id="PF03432"/>
    </source>
</evidence>
<dbReference type="EMBL" id="QICA01000017">
    <property type="protein sequence ID" value="RNL37008.1"/>
    <property type="molecule type" value="Genomic_DNA"/>
</dbReference>
<dbReference type="Pfam" id="PF03432">
    <property type="entry name" value="Relaxase"/>
    <property type="match status" value="1"/>
</dbReference>
<dbReference type="AlphaFoldDB" id="A0A3N0AQW7"/>
<name>A0A3N0AQW7_9ACTN</name>
<dbReference type="RefSeq" id="WP_117284295.1">
    <property type="nucleotide sequence ID" value="NZ_JAMTCE010000017.1"/>
</dbReference>
<gene>
    <name evidence="2" type="ORF">DMP10_09580</name>
</gene>
<dbReference type="InterPro" id="IPR005094">
    <property type="entry name" value="Endonuclease_MobA/VirD2"/>
</dbReference>
<evidence type="ECO:0000313" key="2">
    <source>
        <dbReference type="EMBL" id="RNL37008.1"/>
    </source>
</evidence>
<accession>A0A3N0AQW7</accession>
<organism evidence="2 3">
    <name type="scientific">Adlercreutzia equolifaciens subsp. celatus DSM 18785</name>
    <dbReference type="NCBI Taxonomy" id="1121021"/>
    <lineage>
        <taxon>Bacteria</taxon>
        <taxon>Bacillati</taxon>
        <taxon>Actinomycetota</taxon>
        <taxon>Coriobacteriia</taxon>
        <taxon>Eggerthellales</taxon>
        <taxon>Eggerthellaceae</taxon>
        <taxon>Adlercreutzia</taxon>
    </lineage>
</organism>
<keyword evidence="3" id="KW-1185">Reference proteome</keyword>
<reference evidence="2 3" key="1">
    <citation type="journal article" date="2019" name="Microbiol. Resour. Announc.">
        <title>Draft Genome Sequences of Type Strains of Gordonibacter faecihominis, Paraeggerthella hongkongensis, Parvibacter caecicola,Slackia equolifaciens, Slackia faecicanis, and Slackia isoflavoniconvertens.</title>
        <authorList>
            <person name="Danylec N."/>
            <person name="Stoll D.A."/>
            <person name="Dotsch A."/>
            <person name="Huch M."/>
        </authorList>
    </citation>
    <scope>NUCLEOTIDE SEQUENCE [LARGE SCALE GENOMIC DNA]</scope>
    <source>
        <strain evidence="2 3">DSM 18785</strain>
    </source>
</reference>
<comment type="caution">
    <text evidence="2">The sequence shown here is derived from an EMBL/GenBank/DDBJ whole genome shotgun (WGS) entry which is preliminary data.</text>
</comment>
<sequence length="315" mass="36036">MIVKCQTFKTTTFYKSATQRSGYLEREGRAIGGATTQNIVDNDRWYAEMDKTTERYSLRGCVIGREFILSPSPEDAATPEQMRDFAHQWLAECFPNSEAAVIIHADNKERMGRGEEPIAHAHVYVNAPDLETGRKTTLDNTRVRFIHDRAQDMSRERGWSEQEKYYDLDKGEVRTIKSKRAEHDRRPKWQRLQERANPEYDASKAKRAGITRDEYEQARQGRSFEKTYIRRSLKEAKEQMIADPSLKLADAMKQRGVTIEKAKDGDLKFRREGSKLSFKGSTIGAQYGRDALESAIREGRSAAARQISSGRGIAD</sequence>
<proteinExistence type="predicted"/>
<protein>
    <recommendedName>
        <fullName evidence="1">MobA/VirD2-like nuclease domain-containing protein</fullName>
    </recommendedName>
</protein>
<evidence type="ECO:0000313" key="3">
    <source>
        <dbReference type="Proteomes" id="UP000278327"/>
    </source>
</evidence>
<feature type="domain" description="MobA/VirD2-like nuclease" evidence="1">
    <location>
        <begin position="35"/>
        <end position="159"/>
    </location>
</feature>
<dbReference type="Proteomes" id="UP000278327">
    <property type="component" value="Unassembled WGS sequence"/>
</dbReference>